<feature type="compositionally biased region" description="Low complexity" evidence="1">
    <location>
        <begin position="118"/>
        <end position="133"/>
    </location>
</feature>
<feature type="compositionally biased region" description="Gly residues" evidence="1">
    <location>
        <begin position="86"/>
        <end position="95"/>
    </location>
</feature>
<feature type="signal peptide" evidence="2">
    <location>
        <begin position="1"/>
        <end position="29"/>
    </location>
</feature>
<dbReference type="PROSITE" id="PS51318">
    <property type="entry name" value="TAT"/>
    <property type="match status" value="1"/>
</dbReference>
<keyword evidence="2" id="KW-0732">Signal</keyword>
<feature type="compositionally biased region" description="Gly residues" evidence="1">
    <location>
        <begin position="148"/>
        <end position="157"/>
    </location>
</feature>
<sequence>MLNARRIALAAAGACLAAGAAWTPSVASAGPCSNDIAELARTLSASPALGGTPTTGTLSGAGPNNAPAAGGGAAAATSPDRTAGTSGSGRQGGTAGTRELNAAVGNQVATSPEDVRRQQQGQPTTAAQAEAGQRAQSDRERVEVVPGAPGGPSAGGGDRMERAKAELETARTLDQRDDGSCRDAINRVRQAMQGS</sequence>
<dbReference type="InterPro" id="IPR006311">
    <property type="entry name" value="TAT_signal"/>
</dbReference>
<evidence type="ECO:0000313" key="3">
    <source>
        <dbReference type="EMBL" id="GAA0577978.1"/>
    </source>
</evidence>
<dbReference type="RefSeq" id="WP_343894655.1">
    <property type="nucleotide sequence ID" value="NZ_BAAAFZ010000015.1"/>
</dbReference>
<evidence type="ECO:0000256" key="2">
    <source>
        <dbReference type="SAM" id="SignalP"/>
    </source>
</evidence>
<evidence type="ECO:0000313" key="4">
    <source>
        <dbReference type="Proteomes" id="UP001501588"/>
    </source>
</evidence>
<protein>
    <submittedName>
        <fullName evidence="3">Uncharacterized protein</fullName>
    </submittedName>
</protein>
<feature type="region of interest" description="Disordered" evidence="1">
    <location>
        <begin position="46"/>
        <end position="164"/>
    </location>
</feature>
<feature type="compositionally biased region" description="Low complexity" evidence="1">
    <location>
        <begin position="46"/>
        <end position="68"/>
    </location>
</feature>
<dbReference type="EMBL" id="BAAAFZ010000015">
    <property type="protein sequence ID" value="GAA0577978.1"/>
    <property type="molecule type" value="Genomic_DNA"/>
</dbReference>
<evidence type="ECO:0000256" key="1">
    <source>
        <dbReference type="SAM" id="MobiDB-lite"/>
    </source>
</evidence>
<comment type="caution">
    <text evidence="3">The sequence shown here is derived from an EMBL/GenBank/DDBJ whole genome shotgun (WGS) entry which is preliminary data.</text>
</comment>
<name>A0ABP3PXA7_9PROT</name>
<dbReference type="Proteomes" id="UP001501588">
    <property type="component" value="Unassembled WGS sequence"/>
</dbReference>
<feature type="chain" id="PRO_5047515792" evidence="2">
    <location>
        <begin position="30"/>
        <end position="195"/>
    </location>
</feature>
<accession>A0ABP3PXA7</accession>
<gene>
    <name evidence="3" type="ORF">GCM10009416_15670</name>
</gene>
<proteinExistence type="predicted"/>
<reference evidence="4" key="1">
    <citation type="journal article" date="2019" name="Int. J. Syst. Evol. Microbiol.">
        <title>The Global Catalogue of Microorganisms (GCM) 10K type strain sequencing project: providing services to taxonomists for standard genome sequencing and annotation.</title>
        <authorList>
            <consortium name="The Broad Institute Genomics Platform"/>
            <consortium name="The Broad Institute Genome Sequencing Center for Infectious Disease"/>
            <person name="Wu L."/>
            <person name="Ma J."/>
        </authorList>
    </citation>
    <scope>NUCLEOTIDE SEQUENCE [LARGE SCALE GENOMIC DNA]</scope>
    <source>
        <strain evidence="4">JCM 9933</strain>
    </source>
</reference>
<organism evidence="3 4">
    <name type="scientific">Craurococcus roseus</name>
    <dbReference type="NCBI Taxonomy" id="77585"/>
    <lineage>
        <taxon>Bacteria</taxon>
        <taxon>Pseudomonadati</taxon>
        <taxon>Pseudomonadota</taxon>
        <taxon>Alphaproteobacteria</taxon>
        <taxon>Acetobacterales</taxon>
        <taxon>Acetobacteraceae</taxon>
        <taxon>Craurococcus</taxon>
    </lineage>
</organism>
<keyword evidence="4" id="KW-1185">Reference proteome</keyword>